<dbReference type="PANTHER" id="PTHR21029">
    <property type="entry name" value="R-SEVEN BINDING PROTEIN (R7BP) HOMOLOG"/>
    <property type="match status" value="1"/>
</dbReference>
<name>A0A8X8BXT9_POLSE</name>
<gene>
    <name evidence="4" type="primary">Rgs9bp_0</name>
    <name evidence="4" type="ORF">GTO96_0022872</name>
</gene>
<feature type="non-terminal residue" evidence="4">
    <location>
        <position position="238"/>
    </location>
</feature>
<feature type="non-terminal residue" evidence="4">
    <location>
        <position position="1"/>
    </location>
</feature>
<reference evidence="4 5" key="1">
    <citation type="journal article" date="2021" name="Cell">
        <title>Tracing the genetic footprints of vertebrate landing in non-teleost ray-finned fishes.</title>
        <authorList>
            <person name="Bi X."/>
            <person name="Wang K."/>
            <person name="Yang L."/>
            <person name="Pan H."/>
            <person name="Jiang H."/>
            <person name="Wei Q."/>
            <person name="Fang M."/>
            <person name="Yu H."/>
            <person name="Zhu C."/>
            <person name="Cai Y."/>
            <person name="He Y."/>
            <person name="Gan X."/>
            <person name="Zeng H."/>
            <person name="Yu D."/>
            <person name="Zhu Y."/>
            <person name="Jiang H."/>
            <person name="Qiu Q."/>
            <person name="Yang H."/>
            <person name="Zhang Y.E."/>
            <person name="Wang W."/>
            <person name="Zhu M."/>
            <person name="He S."/>
            <person name="Zhang G."/>
        </authorList>
    </citation>
    <scope>NUCLEOTIDE SEQUENCE [LARGE SCALE GENOMIC DNA]</scope>
    <source>
        <strain evidence="4">Bchr_013</strain>
    </source>
</reference>
<protein>
    <submittedName>
        <fullName evidence="4">R9BP protein</fullName>
    </submittedName>
</protein>
<dbReference type="InterPro" id="IPR026512">
    <property type="entry name" value="RGS7BP/RGS9BP"/>
</dbReference>
<evidence type="ECO:0000256" key="2">
    <source>
        <dbReference type="ARBA" id="ARBA00022700"/>
    </source>
</evidence>
<evidence type="ECO:0000256" key="1">
    <source>
        <dbReference type="ARBA" id="ARBA00007457"/>
    </source>
</evidence>
<dbReference type="OrthoDB" id="6358515at2759"/>
<dbReference type="GO" id="GO:0009968">
    <property type="term" value="P:negative regulation of signal transduction"/>
    <property type="evidence" value="ECO:0007669"/>
    <property type="project" value="UniProtKB-KW"/>
</dbReference>
<keyword evidence="3" id="KW-1133">Transmembrane helix</keyword>
<evidence type="ECO:0000256" key="3">
    <source>
        <dbReference type="SAM" id="Phobius"/>
    </source>
</evidence>
<organism evidence="4 5">
    <name type="scientific">Polypterus senegalus</name>
    <name type="common">Senegal bichir</name>
    <dbReference type="NCBI Taxonomy" id="55291"/>
    <lineage>
        <taxon>Eukaryota</taxon>
        <taxon>Metazoa</taxon>
        <taxon>Chordata</taxon>
        <taxon>Craniata</taxon>
        <taxon>Vertebrata</taxon>
        <taxon>Euteleostomi</taxon>
        <taxon>Actinopterygii</taxon>
        <taxon>Polypteriformes</taxon>
        <taxon>Polypteridae</taxon>
        <taxon>Polypterus</taxon>
    </lineage>
</organism>
<comment type="caution">
    <text evidence="4">The sequence shown here is derived from an EMBL/GenBank/DDBJ whole genome shotgun (WGS) entry which is preliminary data.</text>
</comment>
<accession>A0A8X8BXT9</accession>
<evidence type="ECO:0000313" key="4">
    <source>
        <dbReference type="EMBL" id="KAG2470067.1"/>
    </source>
</evidence>
<dbReference type="AlphaFoldDB" id="A0A8X8BXT9"/>
<keyword evidence="5" id="KW-1185">Reference proteome</keyword>
<evidence type="ECO:0000313" key="5">
    <source>
        <dbReference type="Proteomes" id="UP000886611"/>
    </source>
</evidence>
<keyword evidence="3" id="KW-0472">Membrane</keyword>
<keyword evidence="2" id="KW-0734">Signal transduction inhibitor</keyword>
<comment type="similarity">
    <text evidence="1">Belongs to the RGS7BP/RGS9BP family.</text>
</comment>
<feature type="transmembrane region" description="Helical" evidence="3">
    <location>
        <begin position="214"/>
        <end position="235"/>
    </location>
</feature>
<keyword evidence="3" id="KW-0812">Transmembrane</keyword>
<proteinExistence type="inferred from homology"/>
<sequence length="238" mass="26429">MGKEECRALLEALNKVAACYRHLVVTIGGTSDSQNLREELKKTRKKAQDLAVANRNKLTMFLKDKTISKDDRVEYERLWVIFTTCMEILEVDMRKALEMGQEFQLNAPKRNLIQTGMSGGTTGVAARAMSAQNMKYEADNNIDVVDLKDLENEINQVGEMMMEMEMKVNVPNWTVEAKQDPGAELQSIISVGASSVGMISLNEQNKSVCDITRLLAGIIFTAVLIIAVVLAVLVIQLS</sequence>
<dbReference type="EMBL" id="JAATIS010000147">
    <property type="protein sequence ID" value="KAG2470067.1"/>
    <property type="molecule type" value="Genomic_DNA"/>
</dbReference>
<dbReference type="Proteomes" id="UP000886611">
    <property type="component" value="Unassembled WGS sequence"/>
</dbReference>